<protein>
    <submittedName>
        <fullName evidence="1">Histidine phosphatase family protein</fullName>
        <ecNumber evidence="1">3.1.3.-</ecNumber>
    </submittedName>
</protein>
<dbReference type="SMART" id="SM00855">
    <property type="entry name" value="PGAM"/>
    <property type="match status" value="1"/>
</dbReference>
<sequence length="209" mass="22656">MTAPVEAGLPLVAIRHAPTEWNQARRLQGRTDIALSIEGIAAARVWRADAAWTAYRLLASPLKRAQETARLLFPGRDIALDPRLMEMDFGSWEGKSLAELRAEPGAEAEARERLGLDFSAPGGETPRQVQARLQPLLTEIAAVGAPTVIVTHKAVLRALLSLATGWAMLGKPPVKLKPDSAHLFRLDAQGKISIERMNVSLLPQAAVPE</sequence>
<keyword evidence="2" id="KW-1185">Reference proteome</keyword>
<dbReference type="RefSeq" id="WP_379955923.1">
    <property type="nucleotide sequence ID" value="NZ_JAUYVI010000004.1"/>
</dbReference>
<dbReference type="InterPro" id="IPR013078">
    <property type="entry name" value="His_Pase_superF_clade-1"/>
</dbReference>
<organism evidence="1 2">
    <name type="scientific">Dongia sedimenti</name>
    <dbReference type="NCBI Taxonomy" id="3064282"/>
    <lineage>
        <taxon>Bacteria</taxon>
        <taxon>Pseudomonadati</taxon>
        <taxon>Pseudomonadota</taxon>
        <taxon>Alphaproteobacteria</taxon>
        <taxon>Rhodospirillales</taxon>
        <taxon>Dongiaceae</taxon>
        <taxon>Dongia</taxon>
    </lineage>
</organism>
<dbReference type="GO" id="GO:0016787">
    <property type="term" value="F:hydrolase activity"/>
    <property type="evidence" value="ECO:0007669"/>
    <property type="project" value="UniProtKB-KW"/>
</dbReference>
<dbReference type="PANTHER" id="PTHR48100:SF1">
    <property type="entry name" value="HISTIDINE PHOSPHATASE FAMILY PROTEIN-RELATED"/>
    <property type="match status" value="1"/>
</dbReference>
<dbReference type="EMBL" id="JAUYVI010000004">
    <property type="protein sequence ID" value="MDQ7248442.1"/>
    <property type="molecule type" value="Genomic_DNA"/>
</dbReference>
<dbReference type="CDD" id="cd07067">
    <property type="entry name" value="HP_PGM_like"/>
    <property type="match status" value="1"/>
</dbReference>
<dbReference type="Pfam" id="PF00300">
    <property type="entry name" value="His_Phos_1"/>
    <property type="match status" value="1"/>
</dbReference>
<name>A0ABU0YMI6_9PROT</name>
<reference evidence="2" key="1">
    <citation type="submission" date="2023-08" db="EMBL/GenBank/DDBJ databases">
        <title>Rhodospirillaceae gen. nov., a novel taxon isolated from the Yangtze River Yuezi River estuary sludge.</title>
        <authorList>
            <person name="Ruan L."/>
        </authorList>
    </citation>
    <scope>NUCLEOTIDE SEQUENCE [LARGE SCALE GENOMIC DNA]</scope>
    <source>
        <strain evidence="2">R-7</strain>
    </source>
</reference>
<dbReference type="Proteomes" id="UP001230156">
    <property type="component" value="Unassembled WGS sequence"/>
</dbReference>
<evidence type="ECO:0000313" key="1">
    <source>
        <dbReference type="EMBL" id="MDQ7248442.1"/>
    </source>
</evidence>
<dbReference type="InterPro" id="IPR050275">
    <property type="entry name" value="PGM_Phosphatase"/>
</dbReference>
<dbReference type="PANTHER" id="PTHR48100">
    <property type="entry name" value="BROAD-SPECIFICITY PHOSPHATASE YOR283W-RELATED"/>
    <property type="match status" value="1"/>
</dbReference>
<evidence type="ECO:0000313" key="2">
    <source>
        <dbReference type="Proteomes" id="UP001230156"/>
    </source>
</evidence>
<dbReference type="Gene3D" id="3.40.50.1240">
    <property type="entry name" value="Phosphoglycerate mutase-like"/>
    <property type="match status" value="1"/>
</dbReference>
<dbReference type="SUPFAM" id="SSF53254">
    <property type="entry name" value="Phosphoglycerate mutase-like"/>
    <property type="match status" value="1"/>
</dbReference>
<accession>A0ABU0YMI6</accession>
<dbReference type="EC" id="3.1.3.-" evidence="1"/>
<proteinExistence type="predicted"/>
<dbReference type="InterPro" id="IPR029033">
    <property type="entry name" value="His_PPase_superfam"/>
</dbReference>
<gene>
    <name evidence="1" type="ORF">Q8A70_12230</name>
</gene>
<comment type="caution">
    <text evidence="1">The sequence shown here is derived from an EMBL/GenBank/DDBJ whole genome shotgun (WGS) entry which is preliminary data.</text>
</comment>
<keyword evidence="1" id="KW-0378">Hydrolase</keyword>